<feature type="transmembrane region" description="Helical" evidence="6">
    <location>
        <begin position="13"/>
        <end position="35"/>
    </location>
</feature>
<protein>
    <submittedName>
        <fullName evidence="9">Methyl-accepting chemotaxis protein</fullName>
    </submittedName>
</protein>
<evidence type="ECO:0000256" key="4">
    <source>
        <dbReference type="ARBA" id="ARBA00029447"/>
    </source>
</evidence>
<evidence type="ECO:0000256" key="6">
    <source>
        <dbReference type="SAM" id="Phobius"/>
    </source>
</evidence>
<evidence type="ECO:0000256" key="2">
    <source>
        <dbReference type="ARBA" id="ARBA00022989"/>
    </source>
</evidence>
<keyword evidence="3 5" id="KW-0807">Transducer</keyword>
<feature type="transmembrane region" description="Helical" evidence="6">
    <location>
        <begin position="69"/>
        <end position="90"/>
    </location>
</feature>
<dbReference type="Gene3D" id="1.10.287.950">
    <property type="entry name" value="Methyl-accepting chemotaxis protein"/>
    <property type="match status" value="1"/>
</dbReference>
<evidence type="ECO:0000259" key="8">
    <source>
        <dbReference type="PROSITE" id="PS50885"/>
    </source>
</evidence>
<dbReference type="PROSITE" id="PS50885">
    <property type="entry name" value="HAMP"/>
    <property type="match status" value="1"/>
</dbReference>
<dbReference type="Pfam" id="PF00015">
    <property type="entry name" value="MCPsignal"/>
    <property type="match status" value="1"/>
</dbReference>
<evidence type="ECO:0000259" key="7">
    <source>
        <dbReference type="PROSITE" id="PS50111"/>
    </source>
</evidence>
<dbReference type="SMART" id="SM00283">
    <property type="entry name" value="MA"/>
    <property type="match status" value="1"/>
</dbReference>
<evidence type="ECO:0000256" key="5">
    <source>
        <dbReference type="PROSITE-ProRule" id="PRU00284"/>
    </source>
</evidence>
<dbReference type="EMBL" id="CP138359">
    <property type="protein sequence ID" value="WPF81726.1"/>
    <property type="molecule type" value="Genomic_DNA"/>
</dbReference>
<organism evidence="9 10">
    <name type="scientific">Sanguibacter biliveldensis</name>
    <dbReference type="NCBI Taxonomy" id="3030830"/>
    <lineage>
        <taxon>Bacteria</taxon>
        <taxon>Bacillati</taxon>
        <taxon>Actinomycetota</taxon>
        <taxon>Actinomycetes</taxon>
        <taxon>Micrococcales</taxon>
        <taxon>Sanguibacteraceae</taxon>
        <taxon>Sanguibacter</taxon>
    </lineage>
</organism>
<evidence type="ECO:0000313" key="10">
    <source>
        <dbReference type="Proteomes" id="UP001304340"/>
    </source>
</evidence>
<dbReference type="AlphaFoldDB" id="A0AAF0Z796"/>
<keyword evidence="10" id="KW-1185">Reference proteome</keyword>
<dbReference type="PANTHER" id="PTHR32089:SF112">
    <property type="entry name" value="LYSOZYME-LIKE PROTEIN-RELATED"/>
    <property type="match status" value="1"/>
</dbReference>
<feature type="domain" description="HAMP" evidence="8">
    <location>
        <begin position="92"/>
        <end position="144"/>
    </location>
</feature>
<keyword evidence="2 6" id="KW-1133">Transmembrane helix</keyword>
<dbReference type="SMART" id="SM00304">
    <property type="entry name" value="HAMP"/>
    <property type="match status" value="1"/>
</dbReference>
<dbReference type="InterPro" id="IPR003660">
    <property type="entry name" value="HAMP_dom"/>
</dbReference>
<dbReference type="GO" id="GO:0016020">
    <property type="term" value="C:membrane"/>
    <property type="evidence" value="ECO:0007669"/>
    <property type="project" value="InterPro"/>
</dbReference>
<sequence>MQWFWNRPVGVKFAAPLVLMGAVFMVVGGLGALALRSAASSLRAVSAEADPVAAAELATAAEQEATQTLAVLAVAFVVGAILCTVLTVAVNSRVRRSIEMLRGSIDELAAGDLTHPAVHVDSDEVGSIVDAFEIARGELRGTLTQVAAAAGSVSSKADDLAAANTQVAGGVSQTSTQAGVAATAAEQVSLNVQTVAAGAEQMGASIREIATNANEAAKVASQAVTFSNTTAATVGALGESSKEIGSVVKVITSIAEQTNLLALNATIEAARAGEAGKGFAVVASEVKDLAAESGRAAEDIARRITQVQAQTTSAVAAIGEISAIIASINDYQLTIASAVEEQTATTNEMSRSVTDAAAGASEISATITDVAESAHTSTGVLTAVGSTVSELADLSGDLRSQVSHFTI</sequence>
<comment type="similarity">
    <text evidence="4">Belongs to the methyl-accepting chemotaxis (MCP) protein family.</text>
</comment>
<accession>A0AAF0Z796</accession>
<keyword evidence="6" id="KW-0472">Membrane</keyword>
<dbReference type="GO" id="GO:0007165">
    <property type="term" value="P:signal transduction"/>
    <property type="evidence" value="ECO:0007669"/>
    <property type="project" value="UniProtKB-KW"/>
</dbReference>
<dbReference type="SUPFAM" id="SSF58104">
    <property type="entry name" value="Methyl-accepting chemotaxis protein (MCP) signaling domain"/>
    <property type="match status" value="1"/>
</dbReference>
<evidence type="ECO:0000313" key="9">
    <source>
        <dbReference type="EMBL" id="WPF81726.1"/>
    </source>
</evidence>
<reference evidence="10" key="1">
    <citation type="submission" date="2023-11" db="EMBL/GenBank/DDBJ databases">
        <authorList>
            <person name="Helweg L.P."/>
            <person name="Kiel A."/>
            <person name="Hitz F."/>
            <person name="Ruckert-Reed C."/>
            <person name="Busche T."/>
            <person name="Kaltschmidt B."/>
            <person name="Kaltschmidt C."/>
        </authorList>
    </citation>
    <scope>NUCLEOTIDE SEQUENCE [LARGE SCALE GENOMIC DNA]</scope>
    <source>
        <strain evidence="10">4.1</strain>
    </source>
</reference>
<dbReference type="Proteomes" id="UP001304340">
    <property type="component" value="Chromosome"/>
</dbReference>
<dbReference type="PROSITE" id="PS50111">
    <property type="entry name" value="CHEMOTAXIS_TRANSDUC_2"/>
    <property type="match status" value="1"/>
</dbReference>
<evidence type="ECO:0000256" key="3">
    <source>
        <dbReference type="ARBA" id="ARBA00023224"/>
    </source>
</evidence>
<dbReference type="InterPro" id="IPR004089">
    <property type="entry name" value="MCPsignal_dom"/>
</dbReference>
<gene>
    <name evidence="9" type="ORF">SANBI_003039</name>
</gene>
<evidence type="ECO:0000256" key="1">
    <source>
        <dbReference type="ARBA" id="ARBA00022692"/>
    </source>
</evidence>
<feature type="domain" description="Methyl-accepting transducer" evidence="7">
    <location>
        <begin position="149"/>
        <end position="378"/>
    </location>
</feature>
<dbReference type="PANTHER" id="PTHR32089">
    <property type="entry name" value="METHYL-ACCEPTING CHEMOTAXIS PROTEIN MCPB"/>
    <property type="match status" value="1"/>
</dbReference>
<proteinExistence type="inferred from homology"/>
<keyword evidence="1 6" id="KW-0812">Transmembrane</keyword>
<dbReference type="RefSeq" id="WP_319156483.1">
    <property type="nucleotide sequence ID" value="NZ_CP138359.1"/>
</dbReference>
<name>A0AAF0Z796_9MICO</name>
<dbReference type="KEGG" id="sbil:SANBI_003039"/>